<feature type="transmembrane region" description="Helical" evidence="1">
    <location>
        <begin position="62"/>
        <end position="88"/>
    </location>
</feature>
<gene>
    <name evidence="2" type="ORF">SPOG_03595</name>
</gene>
<name>S9W3A5_SCHCR</name>
<evidence type="ECO:0008006" key="4">
    <source>
        <dbReference type="Google" id="ProtNLM"/>
    </source>
</evidence>
<evidence type="ECO:0000313" key="2">
    <source>
        <dbReference type="EMBL" id="EPY53039.1"/>
    </source>
</evidence>
<accession>S9W3A5</accession>
<reference evidence="2 3" key="1">
    <citation type="journal article" date="2011" name="Science">
        <title>Comparative functional genomics of the fission yeasts.</title>
        <authorList>
            <person name="Rhind N."/>
            <person name="Chen Z."/>
            <person name="Yassour M."/>
            <person name="Thompson D.A."/>
            <person name="Haas B.J."/>
            <person name="Habib N."/>
            <person name="Wapinski I."/>
            <person name="Roy S."/>
            <person name="Lin M.F."/>
            <person name="Heiman D.I."/>
            <person name="Young S.K."/>
            <person name="Furuya K."/>
            <person name="Guo Y."/>
            <person name="Pidoux A."/>
            <person name="Chen H.M."/>
            <person name="Robbertse B."/>
            <person name="Goldberg J.M."/>
            <person name="Aoki K."/>
            <person name="Bayne E.H."/>
            <person name="Berlin A.M."/>
            <person name="Desjardins C.A."/>
            <person name="Dobbs E."/>
            <person name="Dukaj L."/>
            <person name="Fan L."/>
            <person name="FitzGerald M.G."/>
            <person name="French C."/>
            <person name="Gujja S."/>
            <person name="Hansen K."/>
            <person name="Keifenheim D."/>
            <person name="Levin J.Z."/>
            <person name="Mosher R.A."/>
            <person name="Mueller C.A."/>
            <person name="Pfiffner J."/>
            <person name="Priest M."/>
            <person name="Russ C."/>
            <person name="Smialowska A."/>
            <person name="Swoboda P."/>
            <person name="Sykes S.M."/>
            <person name="Vaughn M."/>
            <person name="Vengrova S."/>
            <person name="Yoder R."/>
            <person name="Zeng Q."/>
            <person name="Allshire R."/>
            <person name="Baulcombe D."/>
            <person name="Birren B.W."/>
            <person name="Brown W."/>
            <person name="Ekwall K."/>
            <person name="Kellis M."/>
            <person name="Leatherwood J."/>
            <person name="Levin H."/>
            <person name="Margalit H."/>
            <person name="Martienssen R."/>
            <person name="Nieduszynski C.A."/>
            <person name="Spatafora J.W."/>
            <person name="Friedman N."/>
            <person name="Dalgaard J.Z."/>
            <person name="Baumann P."/>
            <person name="Niki H."/>
            <person name="Regev A."/>
            <person name="Nusbaum C."/>
        </authorList>
    </citation>
    <scope>NUCLEOTIDE SEQUENCE [LARGE SCALE GENOMIC DNA]</scope>
    <source>
        <strain evidence="3">OY26 / ATCC MYA-4695 / CBS 11777 / NBRC 106824 / NRRL Y48691</strain>
    </source>
</reference>
<dbReference type="OMA" id="YYGRENH"/>
<sequence length="234" mass="25607">MYISFVLHAHWLDLYKAAGYSNRRTFDSAHDKVSPPPPPCRLFFLARTIGLGLIHYKLTSQFWFVVYVCHVVPSSVVFSLSAVFLTLLGATSTLATPASTSSLDKEFGIVSSHSGNIHVHLRTFEVGQSGHVYLSEYDNSDGNPHFTLKNGELFHENKVASLDKNGALVFESSGSPVSGFEAKQENSQFYELSLNSSFPVACPVPNANDVYQIYYGKGNGNADCVGIFPLAAFP</sequence>
<organism evidence="2 3">
    <name type="scientific">Schizosaccharomyces cryophilus (strain OY26 / ATCC MYA-4695 / CBS 11777 / NBRC 106824 / NRRL Y48691)</name>
    <name type="common">Fission yeast</name>
    <dbReference type="NCBI Taxonomy" id="653667"/>
    <lineage>
        <taxon>Eukaryota</taxon>
        <taxon>Fungi</taxon>
        <taxon>Dikarya</taxon>
        <taxon>Ascomycota</taxon>
        <taxon>Taphrinomycotina</taxon>
        <taxon>Schizosaccharomycetes</taxon>
        <taxon>Schizosaccharomycetales</taxon>
        <taxon>Schizosaccharomycetaceae</taxon>
        <taxon>Schizosaccharomyces</taxon>
    </lineage>
</organism>
<proteinExistence type="predicted"/>
<dbReference type="GeneID" id="25037912"/>
<protein>
    <recommendedName>
        <fullName evidence="4">But2 family protein</fullName>
    </recommendedName>
</protein>
<keyword evidence="1" id="KW-0812">Transmembrane</keyword>
<keyword evidence="1" id="KW-0472">Membrane</keyword>
<dbReference type="STRING" id="653667.S9W3A5"/>
<dbReference type="RefSeq" id="XP_013021312.1">
    <property type="nucleotide sequence ID" value="XM_013165858.1"/>
</dbReference>
<dbReference type="PANTHER" id="PTHR39613:SF1">
    <property type="entry name" value="ANCHORED CELL WALL PROTEIN, PUTATIVE (AFU_ORTHOLOGUE AFUA_4G08960)-RELATED"/>
    <property type="match status" value="1"/>
</dbReference>
<dbReference type="PANTHER" id="PTHR39613">
    <property type="entry name" value="ANCHORED CELL WALL PROTEIN, PUTATIVE (AFU_ORTHOLOGUE AFUA_4G08960)-RELATED"/>
    <property type="match status" value="1"/>
</dbReference>
<dbReference type="HOGENOM" id="CLU_103459_0_0_1"/>
<dbReference type="EMBL" id="KE546988">
    <property type="protein sequence ID" value="EPY53039.1"/>
    <property type="molecule type" value="Genomic_DNA"/>
</dbReference>
<keyword evidence="1" id="KW-1133">Transmembrane helix</keyword>
<dbReference type="Proteomes" id="UP000015464">
    <property type="component" value="Unassembled WGS sequence"/>
</dbReference>
<dbReference type="AlphaFoldDB" id="S9W3A5"/>
<evidence type="ECO:0000313" key="3">
    <source>
        <dbReference type="Proteomes" id="UP000015464"/>
    </source>
</evidence>
<keyword evidence="3" id="KW-1185">Reference proteome</keyword>
<evidence type="ECO:0000256" key="1">
    <source>
        <dbReference type="SAM" id="Phobius"/>
    </source>
</evidence>